<sequence length="71" mass="7665">MDAISRDEGVLVVACCNHPELVDPAVLRPGRFDLKISVSLPDAATIFGILNTNLQATFTDDTLRILGRQAV</sequence>
<proteinExistence type="predicted"/>
<organism evidence="2 3">
    <name type="scientific">Paracoccus denitrificans</name>
    <dbReference type="NCBI Taxonomy" id="266"/>
    <lineage>
        <taxon>Bacteria</taxon>
        <taxon>Pseudomonadati</taxon>
        <taxon>Pseudomonadota</taxon>
        <taxon>Alphaproteobacteria</taxon>
        <taxon>Rhodobacterales</taxon>
        <taxon>Paracoccaceae</taxon>
        <taxon>Paracoccus</taxon>
    </lineage>
</organism>
<dbReference type="Pfam" id="PF00004">
    <property type="entry name" value="AAA"/>
    <property type="match status" value="1"/>
</dbReference>
<dbReference type="Gene3D" id="1.10.8.60">
    <property type="match status" value="1"/>
</dbReference>
<name>A0A533I0Y9_PARDE</name>
<dbReference type="GO" id="GO:0016887">
    <property type="term" value="F:ATP hydrolysis activity"/>
    <property type="evidence" value="ECO:0007669"/>
    <property type="project" value="InterPro"/>
</dbReference>
<reference evidence="2 3" key="1">
    <citation type="journal article" date="2017" name="Nat. Commun.">
        <title>In situ click chemistry generation of cyclooxygenase-2 inhibitors.</title>
        <authorList>
            <person name="Bhardwaj A."/>
            <person name="Kaur J."/>
            <person name="Wuest M."/>
            <person name="Wuest F."/>
        </authorList>
    </citation>
    <scope>NUCLEOTIDE SEQUENCE [LARGE SCALE GENOMIC DNA]</scope>
    <source>
        <strain evidence="2">S2_012_000_R3_94</strain>
    </source>
</reference>
<dbReference type="Gene3D" id="3.40.50.300">
    <property type="entry name" value="P-loop containing nucleotide triphosphate hydrolases"/>
    <property type="match status" value="1"/>
</dbReference>
<protein>
    <submittedName>
        <fullName evidence="2">AAA family ATPase</fullName>
    </submittedName>
</protein>
<dbReference type="SUPFAM" id="SSF52540">
    <property type="entry name" value="P-loop containing nucleoside triphosphate hydrolases"/>
    <property type="match status" value="1"/>
</dbReference>
<evidence type="ECO:0000259" key="1">
    <source>
        <dbReference type="Pfam" id="PF00004"/>
    </source>
</evidence>
<gene>
    <name evidence="2" type="ORF">DI616_17795</name>
</gene>
<dbReference type="EMBL" id="VAFL01000021">
    <property type="protein sequence ID" value="TKW64703.1"/>
    <property type="molecule type" value="Genomic_DNA"/>
</dbReference>
<evidence type="ECO:0000313" key="3">
    <source>
        <dbReference type="Proteomes" id="UP000315344"/>
    </source>
</evidence>
<dbReference type="InterPro" id="IPR050168">
    <property type="entry name" value="AAA_ATPase_domain"/>
</dbReference>
<dbReference type="AlphaFoldDB" id="A0A533I0Y9"/>
<dbReference type="InterPro" id="IPR003959">
    <property type="entry name" value="ATPase_AAA_core"/>
</dbReference>
<dbReference type="PANTHER" id="PTHR23077">
    <property type="entry name" value="AAA-FAMILY ATPASE"/>
    <property type="match status" value="1"/>
</dbReference>
<dbReference type="GO" id="GO:0005524">
    <property type="term" value="F:ATP binding"/>
    <property type="evidence" value="ECO:0007669"/>
    <property type="project" value="InterPro"/>
</dbReference>
<feature type="domain" description="ATPase AAA-type core" evidence="1">
    <location>
        <begin position="1"/>
        <end position="39"/>
    </location>
</feature>
<accession>A0A533I0Y9</accession>
<evidence type="ECO:0000313" key="2">
    <source>
        <dbReference type="EMBL" id="TKW64703.1"/>
    </source>
</evidence>
<comment type="caution">
    <text evidence="2">The sequence shown here is derived from an EMBL/GenBank/DDBJ whole genome shotgun (WGS) entry which is preliminary data.</text>
</comment>
<dbReference type="Proteomes" id="UP000315344">
    <property type="component" value="Unassembled WGS sequence"/>
</dbReference>
<dbReference type="InterPro" id="IPR027417">
    <property type="entry name" value="P-loop_NTPase"/>
</dbReference>